<dbReference type="HOGENOM" id="CLU_004184_7_4_1"/>
<protein>
    <recommendedName>
        <fullName evidence="1">Heterokaryon incompatibility domain-containing protein</fullName>
    </recommendedName>
</protein>
<dbReference type="EMBL" id="KN847494">
    <property type="protein sequence ID" value="KIW16992.1"/>
    <property type="molecule type" value="Genomic_DNA"/>
</dbReference>
<evidence type="ECO:0000259" key="1">
    <source>
        <dbReference type="Pfam" id="PF06985"/>
    </source>
</evidence>
<dbReference type="Pfam" id="PF06985">
    <property type="entry name" value="HET"/>
    <property type="match status" value="1"/>
</dbReference>
<dbReference type="InterPro" id="IPR052895">
    <property type="entry name" value="HetReg/Transcr_Mod"/>
</dbReference>
<reference evidence="2 3" key="1">
    <citation type="submission" date="2015-01" db="EMBL/GenBank/DDBJ databases">
        <title>The Genome Sequence of Exophiala spinifera CBS89968.</title>
        <authorList>
            <consortium name="The Broad Institute Genomics Platform"/>
            <person name="Cuomo C."/>
            <person name="de Hoog S."/>
            <person name="Gorbushina A."/>
            <person name="Stielow B."/>
            <person name="Teixiera M."/>
            <person name="Abouelleil A."/>
            <person name="Chapman S.B."/>
            <person name="Priest M."/>
            <person name="Young S.K."/>
            <person name="Wortman J."/>
            <person name="Nusbaum C."/>
            <person name="Birren B."/>
        </authorList>
    </citation>
    <scope>NUCLEOTIDE SEQUENCE [LARGE SCALE GENOMIC DNA]</scope>
    <source>
        <strain evidence="2 3">CBS 89968</strain>
    </source>
</reference>
<dbReference type="PANTHER" id="PTHR24148:SF64">
    <property type="entry name" value="HETEROKARYON INCOMPATIBILITY DOMAIN-CONTAINING PROTEIN"/>
    <property type="match status" value="1"/>
</dbReference>
<evidence type="ECO:0000313" key="2">
    <source>
        <dbReference type="EMBL" id="KIW16992.1"/>
    </source>
</evidence>
<dbReference type="Proteomes" id="UP000053328">
    <property type="component" value="Unassembled WGS sequence"/>
</dbReference>
<dbReference type="AlphaFoldDB" id="A0A0D1ZWF3"/>
<proteinExistence type="predicted"/>
<dbReference type="GeneID" id="27331266"/>
<sequence length="607" mass="68625">MTVYSPVPQSPYRFTDIETETSFRVLELLHGKDDEPISCLLHLADWTQPPAYEALSYAWGDRKMSAAIKCHGKRLEVGRNLHTALAHLRLPDRSRFLWVDCLCMNQTNIPERNQQVKQMRRIYAKATAVLTWLGPDSPDRLAKTATDAVRVISDFLCARLNIQIANLSTRSNVYQEILYENRRALPPPNECDFSSGATWQALNWFYSHSYFTRLWIIQEINASTNRIVHCGREKIEWDHVDLVAGYMIMDTAFSNNFGFSKTHCWWAATVTTERMRTPKNWLSMLYLASNFSCEDDRDMIYGLRGLMELPEPSEQAALLNPDYAKSSVEVFRDSVEAAFLDFQNTDVLLYLVGDESPSWIPRWERSMLFRNPFRFGKSLPWKPASDSKPQYRIDTGLNVLHLSGFLIDTIQSVYSYNERYFSNAMLNSGEGREELQQAWPKILGILADSQQPPSSSVSTTLLTAVATALSFGVDADANPADPQVLLYNFIAYLSLILPPEIYAHYIPSDLSEAADAKGNGDAFGKPVWDFAYPESGFFITSTGLVGCSVCVPQQGDLVIAALGSTYPSVIRPWQDGERFLIRGYAFVDGAMRGERAAGGEIRVFDFH</sequence>
<dbReference type="PANTHER" id="PTHR24148">
    <property type="entry name" value="ANKYRIN REPEAT DOMAIN-CONTAINING PROTEIN 39 HOMOLOG-RELATED"/>
    <property type="match status" value="1"/>
</dbReference>
<keyword evidence="3" id="KW-1185">Reference proteome</keyword>
<gene>
    <name evidence="2" type="ORF">PV08_04183</name>
</gene>
<dbReference type="InterPro" id="IPR010730">
    <property type="entry name" value="HET"/>
</dbReference>
<evidence type="ECO:0000313" key="3">
    <source>
        <dbReference type="Proteomes" id="UP000053328"/>
    </source>
</evidence>
<name>A0A0D1ZWF3_9EURO</name>
<organism evidence="2 3">
    <name type="scientific">Exophiala spinifera</name>
    <dbReference type="NCBI Taxonomy" id="91928"/>
    <lineage>
        <taxon>Eukaryota</taxon>
        <taxon>Fungi</taxon>
        <taxon>Dikarya</taxon>
        <taxon>Ascomycota</taxon>
        <taxon>Pezizomycotina</taxon>
        <taxon>Eurotiomycetes</taxon>
        <taxon>Chaetothyriomycetidae</taxon>
        <taxon>Chaetothyriales</taxon>
        <taxon>Herpotrichiellaceae</taxon>
        <taxon>Exophiala</taxon>
    </lineage>
</organism>
<dbReference type="RefSeq" id="XP_016237208.1">
    <property type="nucleotide sequence ID" value="XM_016378531.1"/>
</dbReference>
<dbReference type="OrthoDB" id="4113531at2759"/>
<dbReference type="STRING" id="91928.A0A0D1ZWF3"/>
<dbReference type="VEuPathDB" id="FungiDB:PV08_04183"/>
<accession>A0A0D1ZWF3</accession>
<feature type="domain" description="Heterokaryon incompatibility" evidence="1">
    <location>
        <begin position="52"/>
        <end position="219"/>
    </location>
</feature>